<evidence type="ECO:0000256" key="8">
    <source>
        <dbReference type="ARBA" id="ARBA00022763"/>
    </source>
</evidence>
<organism evidence="15 16">
    <name type="scientific">Geodia barretti</name>
    <name type="common">Barrett's horny sponge</name>
    <dbReference type="NCBI Taxonomy" id="519541"/>
    <lineage>
        <taxon>Eukaryota</taxon>
        <taxon>Metazoa</taxon>
        <taxon>Porifera</taxon>
        <taxon>Demospongiae</taxon>
        <taxon>Heteroscleromorpha</taxon>
        <taxon>Tetractinellida</taxon>
        <taxon>Astrophorina</taxon>
        <taxon>Geodiidae</taxon>
        <taxon>Geodia</taxon>
    </lineage>
</organism>
<comment type="cofactor">
    <cofactor evidence="2">
        <name>[4Fe-4S] cluster</name>
        <dbReference type="ChEBI" id="CHEBI:49883"/>
    </cofactor>
</comment>
<keyword evidence="12" id="KW-0234">DNA repair</keyword>
<dbReference type="InterPro" id="IPR003651">
    <property type="entry name" value="Endonuclease3_FeS-loop_motif"/>
</dbReference>
<dbReference type="InterPro" id="IPR003265">
    <property type="entry name" value="HhH-GPD_domain"/>
</dbReference>
<evidence type="ECO:0000256" key="11">
    <source>
        <dbReference type="ARBA" id="ARBA00023014"/>
    </source>
</evidence>
<dbReference type="GO" id="GO:0035485">
    <property type="term" value="F:adenine/guanine mispair binding"/>
    <property type="evidence" value="ECO:0007669"/>
    <property type="project" value="TreeGrafter"/>
</dbReference>
<dbReference type="GO" id="GO:0034039">
    <property type="term" value="F:8-oxo-7,8-dihydroguanine DNA N-glycosylase activity"/>
    <property type="evidence" value="ECO:0007669"/>
    <property type="project" value="TreeGrafter"/>
</dbReference>
<dbReference type="PANTHER" id="PTHR42944">
    <property type="entry name" value="ADENINE DNA GLYCOSYLASE"/>
    <property type="match status" value="1"/>
</dbReference>
<evidence type="ECO:0000313" key="15">
    <source>
        <dbReference type="EMBL" id="CAI8025683.1"/>
    </source>
</evidence>
<keyword evidence="16" id="KW-1185">Reference proteome</keyword>
<proteinExistence type="inferred from homology"/>
<comment type="caution">
    <text evidence="15">The sequence shown here is derived from an EMBL/GenBank/DDBJ whole genome shotgun (WGS) entry which is preliminary data.</text>
</comment>
<evidence type="ECO:0000256" key="1">
    <source>
        <dbReference type="ARBA" id="ARBA00000843"/>
    </source>
</evidence>
<dbReference type="InterPro" id="IPR005760">
    <property type="entry name" value="A/G_AdeGlyc_MutY"/>
</dbReference>
<comment type="similarity">
    <text evidence="3">Belongs to the Nth/MutY family.</text>
</comment>
<name>A0AA35SAK0_GEOBA</name>
<evidence type="ECO:0000259" key="14">
    <source>
        <dbReference type="PROSITE" id="PS51462"/>
    </source>
</evidence>
<dbReference type="Gene3D" id="1.10.340.30">
    <property type="entry name" value="Hypothetical protein, domain 2"/>
    <property type="match status" value="1"/>
</dbReference>
<dbReference type="GO" id="GO:0046872">
    <property type="term" value="F:metal ion binding"/>
    <property type="evidence" value="ECO:0007669"/>
    <property type="project" value="UniProtKB-KW"/>
</dbReference>
<evidence type="ECO:0000313" key="16">
    <source>
        <dbReference type="Proteomes" id="UP001174909"/>
    </source>
</evidence>
<evidence type="ECO:0000256" key="6">
    <source>
        <dbReference type="ARBA" id="ARBA00022485"/>
    </source>
</evidence>
<evidence type="ECO:0000256" key="2">
    <source>
        <dbReference type="ARBA" id="ARBA00001966"/>
    </source>
</evidence>
<evidence type="ECO:0000256" key="13">
    <source>
        <dbReference type="ARBA" id="ARBA00023295"/>
    </source>
</evidence>
<dbReference type="GO" id="GO:0032357">
    <property type="term" value="F:oxidized purine DNA binding"/>
    <property type="evidence" value="ECO:0007669"/>
    <property type="project" value="TreeGrafter"/>
</dbReference>
<dbReference type="EC" id="3.2.2.31" evidence="4"/>
<evidence type="ECO:0000256" key="4">
    <source>
        <dbReference type="ARBA" id="ARBA00012045"/>
    </source>
</evidence>
<dbReference type="CDD" id="cd00056">
    <property type="entry name" value="ENDO3c"/>
    <property type="match status" value="1"/>
</dbReference>
<evidence type="ECO:0000256" key="7">
    <source>
        <dbReference type="ARBA" id="ARBA00022723"/>
    </source>
</evidence>
<keyword evidence="11" id="KW-0411">Iron-sulfur</keyword>
<evidence type="ECO:0000256" key="9">
    <source>
        <dbReference type="ARBA" id="ARBA00022801"/>
    </source>
</evidence>
<dbReference type="Gene3D" id="3.90.79.10">
    <property type="entry name" value="Nucleoside Triphosphate Pyrophosphohydrolase"/>
    <property type="match status" value="1"/>
</dbReference>
<evidence type="ECO:0000256" key="5">
    <source>
        <dbReference type="ARBA" id="ARBA00022023"/>
    </source>
</evidence>
<dbReference type="NCBIfam" id="TIGR01084">
    <property type="entry name" value="mutY"/>
    <property type="match status" value="1"/>
</dbReference>
<dbReference type="SUPFAM" id="SSF55811">
    <property type="entry name" value="Nudix"/>
    <property type="match status" value="1"/>
</dbReference>
<dbReference type="FunFam" id="1.10.340.30:FF:000002">
    <property type="entry name" value="Adenine DNA glycosylase"/>
    <property type="match status" value="1"/>
</dbReference>
<dbReference type="Pfam" id="PF00730">
    <property type="entry name" value="HhH-GPD"/>
    <property type="match status" value="1"/>
</dbReference>
<dbReference type="PANTHER" id="PTHR42944:SF1">
    <property type="entry name" value="ADENINE DNA GLYCOSYLASE"/>
    <property type="match status" value="1"/>
</dbReference>
<comment type="catalytic activity">
    <reaction evidence="1">
        <text>Hydrolyzes free adenine bases from 7,8-dihydro-8-oxoguanine:adenine mismatched double-stranded DNA, leaving an apurinic site.</text>
        <dbReference type="EC" id="3.2.2.31"/>
    </reaction>
</comment>
<dbReference type="InterPro" id="IPR000086">
    <property type="entry name" value="NUDIX_hydrolase_dom"/>
</dbReference>
<evidence type="ECO:0000256" key="10">
    <source>
        <dbReference type="ARBA" id="ARBA00023004"/>
    </source>
</evidence>
<dbReference type="GO" id="GO:0000701">
    <property type="term" value="F:purine-specific mismatch base pair DNA N-glycosylase activity"/>
    <property type="evidence" value="ECO:0007669"/>
    <property type="project" value="UniProtKB-EC"/>
</dbReference>
<dbReference type="InterPro" id="IPR015797">
    <property type="entry name" value="NUDIX_hydrolase-like_dom_sf"/>
</dbReference>
<dbReference type="InterPro" id="IPR029119">
    <property type="entry name" value="MutY_C"/>
</dbReference>
<dbReference type="InterPro" id="IPR023170">
    <property type="entry name" value="HhH_base_excis_C"/>
</dbReference>
<dbReference type="SUPFAM" id="SSF48150">
    <property type="entry name" value="DNA-glycosylase"/>
    <property type="match status" value="1"/>
</dbReference>
<keyword evidence="7" id="KW-0479">Metal-binding</keyword>
<dbReference type="SMART" id="SM00478">
    <property type="entry name" value="ENDO3c"/>
    <property type="match status" value="1"/>
</dbReference>
<dbReference type="InterPro" id="IPR044298">
    <property type="entry name" value="MIG/MutY"/>
</dbReference>
<feature type="domain" description="Nudix hydrolase" evidence="14">
    <location>
        <begin position="208"/>
        <end position="333"/>
    </location>
</feature>
<protein>
    <recommendedName>
        <fullName evidence="5">Adenine DNA glycosylase</fullName>
        <ecNumber evidence="4">3.2.2.31</ecNumber>
    </recommendedName>
</protein>
<dbReference type="Gene3D" id="1.10.1670.10">
    <property type="entry name" value="Helix-hairpin-Helix base-excision DNA repair enzymes (C-terminal)"/>
    <property type="match status" value="1"/>
</dbReference>
<sequence length="334" mass="37913">MPWRRTDDPYRIWVSEVMLQQTQVKKVVDYYERFIERFPDVQHLAVAPLQDVLKVWEGLGYYARARNLHKAAQVIVEELDGKIPVDYTTFRKLPGVGDYSAAAVQSIAFNVPYAAVDGNIKRVLARLFLMEAPINDAKSAKLFQQRADELLDRSAPGFFNQAMMELGATVCRPQSPTCLVCPVNMFCEAFHTARQDEFPYRRETKPVPEHHLAVGVIYRDNAVLLTQRQLDGLLGGLWEFPGGRLAEGETAEAACVRHIADVVNLSVTNVRSLTRVRHAYTHFKIVVDVFQCDYRAGEVVLKGPRDAKWIEIAALQDYPLPRATHKFLEKLIGE</sequence>
<dbReference type="GO" id="GO:0051539">
    <property type="term" value="F:4 iron, 4 sulfur cluster binding"/>
    <property type="evidence" value="ECO:0007669"/>
    <property type="project" value="UniProtKB-KW"/>
</dbReference>
<dbReference type="Proteomes" id="UP001174909">
    <property type="component" value="Unassembled WGS sequence"/>
</dbReference>
<dbReference type="EMBL" id="CASHTH010002177">
    <property type="protein sequence ID" value="CAI8025683.1"/>
    <property type="molecule type" value="Genomic_DNA"/>
</dbReference>
<evidence type="ECO:0000256" key="12">
    <source>
        <dbReference type="ARBA" id="ARBA00023204"/>
    </source>
</evidence>
<keyword evidence="13" id="KW-0326">Glycosidase</keyword>
<accession>A0AA35SAK0</accession>
<dbReference type="Pfam" id="PF14815">
    <property type="entry name" value="NUDIX_4"/>
    <property type="match status" value="1"/>
</dbReference>
<dbReference type="AlphaFoldDB" id="A0AA35SAK0"/>
<reference evidence="15" key="1">
    <citation type="submission" date="2023-03" db="EMBL/GenBank/DDBJ databases">
        <authorList>
            <person name="Steffen K."/>
            <person name="Cardenas P."/>
        </authorList>
    </citation>
    <scope>NUCLEOTIDE SEQUENCE</scope>
</reference>
<dbReference type="SMART" id="SM00525">
    <property type="entry name" value="FES"/>
    <property type="match status" value="1"/>
</dbReference>
<evidence type="ECO:0000256" key="3">
    <source>
        <dbReference type="ARBA" id="ARBA00008343"/>
    </source>
</evidence>
<keyword evidence="6" id="KW-0004">4Fe-4S</keyword>
<dbReference type="GO" id="GO:0006298">
    <property type="term" value="P:mismatch repair"/>
    <property type="evidence" value="ECO:0007669"/>
    <property type="project" value="TreeGrafter"/>
</dbReference>
<dbReference type="InterPro" id="IPR011257">
    <property type="entry name" value="DNA_glycosylase"/>
</dbReference>
<keyword evidence="8" id="KW-0227">DNA damage</keyword>
<dbReference type="PROSITE" id="PS51462">
    <property type="entry name" value="NUDIX"/>
    <property type="match status" value="1"/>
</dbReference>
<dbReference type="GO" id="GO:0006284">
    <property type="term" value="P:base-excision repair"/>
    <property type="evidence" value="ECO:0007669"/>
    <property type="project" value="InterPro"/>
</dbReference>
<keyword evidence="10" id="KW-0408">Iron</keyword>
<gene>
    <name evidence="15" type="ORF">GBAR_LOCUS14812</name>
</gene>
<keyword evidence="9" id="KW-0378">Hydrolase</keyword>